<proteinExistence type="predicted"/>
<dbReference type="AlphaFoldDB" id="A0A560D9M3"/>
<protein>
    <submittedName>
        <fullName evidence="1">Uncharacterized protein</fullName>
    </submittedName>
</protein>
<dbReference type="Proteomes" id="UP000319949">
    <property type="component" value="Unassembled WGS sequence"/>
</dbReference>
<sequence>MRGLLLDQCMTCPTRTRLLLATIERGAPGMSGGDGCHIPSAGQFTIQGMPNLSTHMPKPLAQNVLL</sequence>
<organism evidence="1 2">
    <name type="scientific">Bradyrhizobium stylosanthis</name>
    <dbReference type="NCBI Taxonomy" id="1803665"/>
    <lineage>
        <taxon>Bacteria</taxon>
        <taxon>Pseudomonadati</taxon>
        <taxon>Pseudomonadota</taxon>
        <taxon>Alphaproteobacteria</taxon>
        <taxon>Hyphomicrobiales</taxon>
        <taxon>Nitrobacteraceae</taxon>
        <taxon>Bradyrhizobium</taxon>
    </lineage>
</organism>
<keyword evidence="2" id="KW-1185">Reference proteome</keyword>
<dbReference type="EMBL" id="VITK01000009">
    <property type="protein sequence ID" value="TWA93748.1"/>
    <property type="molecule type" value="Genomic_DNA"/>
</dbReference>
<evidence type="ECO:0000313" key="2">
    <source>
        <dbReference type="Proteomes" id="UP000319949"/>
    </source>
</evidence>
<reference evidence="1 2" key="1">
    <citation type="submission" date="2019-06" db="EMBL/GenBank/DDBJ databases">
        <title>Genomic Encyclopedia of Type Strains, Phase IV (KMG-V): Genome sequencing to study the core and pangenomes of soil and plant-associated prokaryotes.</title>
        <authorList>
            <person name="Whitman W."/>
        </authorList>
    </citation>
    <scope>NUCLEOTIDE SEQUENCE [LARGE SCALE GENOMIC DNA]</scope>
    <source>
        <strain evidence="1 2">BR 510</strain>
    </source>
</reference>
<name>A0A560D9M3_9BRAD</name>
<accession>A0A560D9M3</accession>
<gene>
    <name evidence="1" type="ORF">FBZ96_109199</name>
</gene>
<comment type="caution">
    <text evidence="1">The sequence shown here is derived from an EMBL/GenBank/DDBJ whole genome shotgun (WGS) entry which is preliminary data.</text>
</comment>
<evidence type="ECO:0000313" key="1">
    <source>
        <dbReference type="EMBL" id="TWA93748.1"/>
    </source>
</evidence>